<dbReference type="HAMAP" id="MF_01875">
    <property type="entry name" value="Prokaryotic_Ku"/>
    <property type="match status" value="1"/>
</dbReference>
<dbReference type="SMART" id="SM00559">
    <property type="entry name" value="Ku78"/>
    <property type="match status" value="1"/>
</dbReference>
<proteinExistence type="inferred from homology"/>
<accession>A0A841H4B4</accession>
<dbReference type="Pfam" id="PF02735">
    <property type="entry name" value="Ku"/>
    <property type="match status" value="1"/>
</dbReference>
<feature type="compositionally biased region" description="Low complexity" evidence="3">
    <location>
        <begin position="278"/>
        <end position="307"/>
    </location>
</feature>
<dbReference type="PANTHER" id="PTHR41251">
    <property type="entry name" value="NON-HOMOLOGOUS END JOINING PROTEIN KU"/>
    <property type="match status" value="1"/>
</dbReference>
<evidence type="ECO:0000313" key="5">
    <source>
        <dbReference type="EMBL" id="MBB6072897.1"/>
    </source>
</evidence>
<gene>
    <name evidence="2" type="primary">ku</name>
    <name evidence="5" type="ORF">HNQ61_004563</name>
</gene>
<dbReference type="InterPro" id="IPR009187">
    <property type="entry name" value="Prok_Ku"/>
</dbReference>
<keyword evidence="1 2" id="KW-0238">DNA-binding</keyword>
<dbReference type="EMBL" id="JACHIA010000019">
    <property type="protein sequence ID" value="MBB6072897.1"/>
    <property type="molecule type" value="Genomic_DNA"/>
</dbReference>
<dbReference type="Gene3D" id="2.40.290.10">
    <property type="match status" value="1"/>
</dbReference>
<dbReference type="GO" id="GO:0003690">
    <property type="term" value="F:double-stranded DNA binding"/>
    <property type="evidence" value="ECO:0007669"/>
    <property type="project" value="UniProtKB-UniRule"/>
</dbReference>
<evidence type="ECO:0000256" key="3">
    <source>
        <dbReference type="SAM" id="MobiDB-lite"/>
    </source>
</evidence>
<dbReference type="AlphaFoldDB" id="A0A841H4B4"/>
<keyword evidence="2" id="KW-0234">DNA repair</keyword>
<dbReference type="PANTHER" id="PTHR41251:SF1">
    <property type="entry name" value="NON-HOMOLOGOUS END JOINING PROTEIN KU"/>
    <property type="match status" value="1"/>
</dbReference>
<comment type="function">
    <text evidence="2">With LigD forms a non-homologous end joining (NHEJ) DNA repair enzyme, which repairs dsDNA breaks with reduced fidelity. Binds linear dsDNA with 5'- and 3'- overhangs but not closed circular dsDNA nor ssDNA. Recruits and stimulates the ligase activity of LigD.</text>
</comment>
<comment type="similarity">
    <text evidence="2">Belongs to the prokaryotic Ku family.</text>
</comment>
<feature type="region of interest" description="Disordered" evidence="3">
    <location>
        <begin position="263"/>
        <end position="315"/>
    </location>
</feature>
<dbReference type="Proteomes" id="UP000582837">
    <property type="component" value="Unassembled WGS sequence"/>
</dbReference>
<organism evidence="5 6">
    <name type="scientific">Longimicrobium terrae</name>
    <dbReference type="NCBI Taxonomy" id="1639882"/>
    <lineage>
        <taxon>Bacteria</taxon>
        <taxon>Pseudomonadati</taxon>
        <taxon>Gemmatimonadota</taxon>
        <taxon>Longimicrobiia</taxon>
        <taxon>Longimicrobiales</taxon>
        <taxon>Longimicrobiaceae</taxon>
        <taxon>Longimicrobium</taxon>
    </lineage>
</organism>
<comment type="caution">
    <text evidence="5">The sequence shown here is derived from an EMBL/GenBank/DDBJ whole genome shotgun (WGS) entry which is preliminary data.</text>
</comment>
<reference evidence="5 6" key="1">
    <citation type="submission" date="2020-08" db="EMBL/GenBank/DDBJ databases">
        <title>Genomic Encyclopedia of Type Strains, Phase IV (KMG-IV): sequencing the most valuable type-strain genomes for metagenomic binning, comparative biology and taxonomic classification.</title>
        <authorList>
            <person name="Goeker M."/>
        </authorList>
    </citation>
    <scope>NUCLEOTIDE SEQUENCE [LARGE SCALE GENOMIC DNA]</scope>
    <source>
        <strain evidence="5 6">DSM 29007</strain>
    </source>
</reference>
<name>A0A841H4B4_9BACT</name>
<dbReference type="SUPFAM" id="SSF100939">
    <property type="entry name" value="SPOC domain-like"/>
    <property type="match status" value="1"/>
</dbReference>
<dbReference type="InterPro" id="IPR016194">
    <property type="entry name" value="SPOC-like_C_dom_sf"/>
</dbReference>
<evidence type="ECO:0000313" key="6">
    <source>
        <dbReference type="Proteomes" id="UP000582837"/>
    </source>
</evidence>
<keyword evidence="2" id="KW-0227">DNA damage</keyword>
<dbReference type="InterPro" id="IPR006164">
    <property type="entry name" value="DNA_bd_Ku70/Ku80"/>
</dbReference>
<dbReference type="NCBIfam" id="TIGR02772">
    <property type="entry name" value="Ku_bact"/>
    <property type="match status" value="1"/>
</dbReference>
<feature type="domain" description="Ku" evidence="4">
    <location>
        <begin position="53"/>
        <end position="181"/>
    </location>
</feature>
<evidence type="ECO:0000256" key="2">
    <source>
        <dbReference type="HAMAP-Rule" id="MF_01875"/>
    </source>
</evidence>
<dbReference type="GO" id="GO:0006310">
    <property type="term" value="P:DNA recombination"/>
    <property type="evidence" value="ECO:0007669"/>
    <property type="project" value="UniProtKB-KW"/>
</dbReference>
<dbReference type="RefSeq" id="WP_170037014.1">
    <property type="nucleotide sequence ID" value="NZ_JABDTL010000002.1"/>
</dbReference>
<protein>
    <recommendedName>
        <fullName evidence="2">Non-homologous end joining protein Ku</fullName>
    </recommendedName>
</protein>
<evidence type="ECO:0000259" key="4">
    <source>
        <dbReference type="SMART" id="SM00559"/>
    </source>
</evidence>
<feature type="region of interest" description="Disordered" evidence="3">
    <location>
        <begin position="230"/>
        <end position="250"/>
    </location>
</feature>
<sequence length="315" mass="34958">MARAIWKGNISFGLVNIPVGLFSAEKPDELSFRQLDRRNLAPVGYRKYNKATGDEVEMDVIVKGYEYESGHYVVLSDEDLRRANPEKTQTVEITDFVDLDDIDTVFYDKPYYLAPMGKNPKGYALLREALKRTRKVGIAKVVIRSREHLAAVVPQGDVLVLEILRYPNEIRATEELEVPGEDLGALGVNERELEMAERLVEGMTAEWSPEKYHDSYRDDLMHLIHERIESGQTDAPDETPVPEAAESREGVIDIMSLLKRSVEATGGEKAAPRKAAAKPKAASTAPSAAKPKPRKATSAATSKPRPSSAKKRKAA</sequence>
<evidence type="ECO:0000256" key="1">
    <source>
        <dbReference type="ARBA" id="ARBA00023125"/>
    </source>
</evidence>
<dbReference type="GO" id="GO:0006303">
    <property type="term" value="P:double-strand break repair via nonhomologous end joining"/>
    <property type="evidence" value="ECO:0007669"/>
    <property type="project" value="UniProtKB-UniRule"/>
</dbReference>
<dbReference type="CDD" id="cd00789">
    <property type="entry name" value="KU_like"/>
    <property type="match status" value="1"/>
</dbReference>
<dbReference type="FunFam" id="2.40.290.10:FF:000004">
    <property type="entry name" value="Non-homologous end joining protein Ku"/>
    <property type="match status" value="1"/>
</dbReference>
<comment type="subunit">
    <text evidence="2">Homodimer. Interacts with LigD.</text>
</comment>
<dbReference type="PIRSF" id="PIRSF006493">
    <property type="entry name" value="Prok_Ku"/>
    <property type="match status" value="1"/>
</dbReference>
<keyword evidence="6" id="KW-1185">Reference proteome</keyword>
<keyword evidence="2" id="KW-0233">DNA recombination</keyword>